<accession>A0A017S2G2</accession>
<dbReference type="AlphaFoldDB" id="A0A017S2G2"/>
<dbReference type="Proteomes" id="UP000019804">
    <property type="component" value="Unassembled WGS sequence"/>
</dbReference>
<organism evidence="2 3">
    <name type="scientific">Aspergillus ruber (strain CBS 135680)</name>
    <dbReference type="NCBI Taxonomy" id="1388766"/>
    <lineage>
        <taxon>Eukaryota</taxon>
        <taxon>Fungi</taxon>
        <taxon>Dikarya</taxon>
        <taxon>Ascomycota</taxon>
        <taxon>Pezizomycotina</taxon>
        <taxon>Eurotiomycetes</taxon>
        <taxon>Eurotiomycetidae</taxon>
        <taxon>Eurotiales</taxon>
        <taxon>Aspergillaceae</taxon>
        <taxon>Aspergillus</taxon>
        <taxon>Aspergillus subgen. Aspergillus</taxon>
    </lineage>
</organism>
<dbReference type="GeneID" id="63693310"/>
<dbReference type="RefSeq" id="XP_040634524.1">
    <property type="nucleotide sequence ID" value="XM_040778186.1"/>
</dbReference>
<protein>
    <submittedName>
        <fullName evidence="2">Uncharacterized protein</fullName>
    </submittedName>
</protein>
<keyword evidence="3" id="KW-1185">Reference proteome</keyword>
<name>A0A017S2G2_ASPRC</name>
<evidence type="ECO:0000313" key="2">
    <source>
        <dbReference type="EMBL" id="EYE90834.1"/>
    </source>
</evidence>
<proteinExistence type="predicted"/>
<sequence length="88" mass="9910">MFRICPPTPLPPQSLIASLPVLRRGLHRDIPAFPHRSRHYPRLRDPENDILSPQAFHSLPTPTAPTRPDLAPRQRSRLPHALPPVPGV</sequence>
<dbReference type="HOGENOM" id="CLU_2468663_0_0_1"/>
<reference evidence="3" key="1">
    <citation type="journal article" date="2014" name="Nat. Commun.">
        <title>Genomic adaptations of the halophilic Dead Sea filamentous fungus Eurotium rubrum.</title>
        <authorList>
            <person name="Kis-Papo T."/>
            <person name="Weig A.R."/>
            <person name="Riley R."/>
            <person name="Persoh D."/>
            <person name="Salamov A."/>
            <person name="Sun H."/>
            <person name="Lipzen A."/>
            <person name="Wasser S.P."/>
            <person name="Rambold G."/>
            <person name="Grigoriev I.V."/>
            <person name="Nevo E."/>
        </authorList>
    </citation>
    <scope>NUCLEOTIDE SEQUENCE [LARGE SCALE GENOMIC DNA]</scope>
    <source>
        <strain evidence="3">CBS 135680</strain>
    </source>
</reference>
<dbReference type="EMBL" id="KK088452">
    <property type="protein sequence ID" value="EYE90834.1"/>
    <property type="molecule type" value="Genomic_DNA"/>
</dbReference>
<gene>
    <name evidence="2" type="ORF">EURHEDRAFT_279548</name>
</gene>
<evidence type="ECO:0000313" key="3">
    <source>
        <dbReference type="Proteomes" id="UP000019804"/>
    </source>
</evidence>
<feature type="region of interest" description="Disordered" evidence="1">
    <location>
        <begin position="36"/>
        <end position="88"/>
    </location>
</feature>
<evidence type="ECO:0000256" key="1">
    <source>
        <dbReference type="SAM" id="MobiDB-lite"/>
    </source>
</evidence>